<feature type="compositionally biased region" description="Polar residues" evidence="1">
    <location>
        <begin position="568"/>
        <end position="577"/>
    </location>
</feature>
<evidence type="ECO:0000313" key="3">
    <source>
        <dbReference type="EMBL" id="KAK6939454.1"/>
    </source>
</evidence>
<dbReference type="Proteomes" id="UP001370490">
    <property type="component" value="Unassembled WGS sequence"/>
</dbReference>
<feature type="domain" description="DUF3741" evidence="2">
    <location>
        <begin position="355"/>
        <end position="375"/>
    </location>
</feature>
<feature type="compositionally biased region" description="Polar residues" evidence="1">
    <location>
        <begin position="67"/>
        <end position="86"/>
    </location>
</feature>
<evidence type="ECO:0000256" key="1">
    <source>
        <dbReference type="SAM" id="MobiDB-lite"/>
    </source>
</evidence>
<proteinExistence type="predicted"/>
<reference evidence="3 4" key="1">
    <citation type="submission" date="2023-12" db="EMBL/GenBank/DDBJ databases">
        <title>A high-quality genome assembly for Dillenia turbinata (Dilleniales).</title>
        <authorList>
            <person name="Chanderbali A."/>
        </authorList>
    </citation>
    <scope>NUCLEOTIDE SEQUENCE [LARGE SCALE GENOMIC DNA]</scope>
    <source>
        <strain evidence="3">LSX21</strain>
        <tissue evidence="3">Leaf</tissue>
    </source>
</reference>
<feature type="region of interest" description="Disordered" evidence="1">
    <location>
        <begin position="553"/>
        <end position="637"/>
    </location>
</feature>
<comment type="caution">
    <text evidence="3">The sequence shown here is derived from an EMBL/GenBank/DDBJ whole genome shotgun (WGS) entry which is preliminary data.</text>
</comment>
<accession>A0AAN8VXC0</accession>
<dbReference type="AlphaFoldDB" id="A0AAN8VXC0"/>
<dbReference type="PANTHER" id="PTHR34282:SF1">
    <property type="entry name" value="DUF3741 DOMAIN-CONTAINING PROTEIN"/>
    <property type="match status" value="1"/>
</dbReference>
<name>A0AAN8VXC0_9MAGN</name>
<keyword evidence="4" id="KW-1185">Reference proteome</keyword>
<dbReference type="PANTHER" id="PTHR34282">
    <property type="entry name" value="OS01G0228800 PROTEIN-RELATED"/>
    <property type="match status" value="1"/>
</dbReference>
<organism evidence="3 4">
    <name type="scientific">Dillenia turbinata</name>
    <dbReference type="NCBI Taxonomy" id="194707"/>
    <lineage>
        <taxon>Eukaryota</taxon>
        <taxon>Viridiplantae</taxon>
        <taxon>Streptophyta</taxon>
        <taxon>Embryophyta</taxon>
        <taxon>Tracheophyta</taxon>
        <taxon>Spermatophyta</taxon>
        <taxon>Magnoliopsida</taxon>
        <taxon>eudicotyledons</taxon>
        <taxon>Gunneridae</taxon>
        <taxon>Pentapetalae</taxon>
        <taxon>Dilleniales</taxon>
        <taxon>Dilleniaceae</taxon>
        <taxon>Dillenia</taxon>
    </lineage>
</organism>
<dbReference type="EMBL" id="JBAMMX010000005">
    <property type="protein sequence ID" value="KAK6939454.1"/>
    <property type="molecule type" value="Genomic_DNA"/>
</dbReference>
<evidence type="ECO:0000259" key="2">
    <source>
        <dbReference type="Pfam" id="PF14383"/>
    </source>
</evidence>
<protein>
    <submittedName>
        <fullName evidence="3">DUF3741-associated sequence motif</fullName>
    </submittedName>
</protein>
<evidence type="ECO:0000313" key="4">
    <source>
        <dbReference type="Proteomes" id="UP001370490"/>
    </source>
</evidence>
<dbReference type="Pfam" id="PF14383">
    <property type="entry name" value="VARLMGL"/>
    <property type="match status" value="1"/>
</dbReference>
<sequence>MAKRSDFAQKLLDDLRRRKERMAQSQSSNHSSMISGAIFSLVHDQAEKYGNTAQVYKGYKETKTHESMSLGTQSTQKSSARGVSRSQTRKETSNQIVTLGRAQRPEQIGNLSMALAFALENGGKFKGMESSGNSSTISFLHHIGWRSVETVNIEKRNKLDRHLASTSFTTLSHLHLQEISRGAQKINQILRACSSSVNIDRYSIDIGKELLMGAMELEESLRMLVNLQEASEFMISPHSQRKNMIRLLDADEDDDESSIGVVDKNQVALPRFTFDKPWRNHQGTQEAAKAGINQTIMALTYPTAARAISNNLQEHNVVPVNSLHKHSLSSGPDLRTFSATTGHKGHCSPTPTEDKRKIPNVIAKLMGLDELPRKGHPKNIGQTELSSKKVTGQMVLKTTASRTTKNAEIKKVTEDLATQKSRQNDTQTKRVPASLSKVLELQAEENQVKENTTLNSTVQHLESTECTKKLVAGSKNETLKRNKQENSKIPLTVITGNKQDNHENEKRRDTMKLNEHKGMELARTEVQVLKGELQEIESWQPIRETANAMHDLTGKREHMPQKEKRNVNRLSPGNQPKTNKDLALQQPQILRNTEPQEQEPQTKEAEQKNKHHVRRQKGSEGATKFLPKSAGDAPSFQKKLLRLDKPTADKTGSREVIHTIASQGTPNSINQNTAKDITAADQVGKNNSKHRGMDEDTLVVNLKAESERNKASFPPVIKLKSAHLFPTNQKVNNTKANKSEIPQKIAEVMTRKPGPLRMTSSLLKHQLPNVPATKQKKHGKTSSMKGTEEVTAIKSRATEAFIRSTELEENNQSDSGHNVHIEAEQPHTLSHAREDDHIPTTLAEDKHLTNAKSSISSDPQVHALLMRKEQGQKCQENGIVLAIGTLEESSSSKFKYKYSRTEVQEPLTEDEEHLKQILIKSQIFLNTAEALFKLNIPVSILRAGIDSCQDEESKTLLDCAYEIMKRKGRRNELAVHPFVKIPFGSSKVRSLDDLVKQLHQDFEVSKARYSNGNNERDTFDYLHEMLERDAQNKHPDTNAMWDFGWNQMMNMFLEKDEVAIDVEKHILNGLLDEATIGFLHVSISS</sequence>
<dbReference type="InterPro" id="IPR032795">
    <property type="entry name" value="DUF3741-assoc"/>
</dbReference>
<feature type="region of interest" description="Disordered" evidence="1">
    <location>
        <begin position="771"/>
        <end position="791"/>
    </location>
</feature>
<gene>
    <name evidence="3" type="ORF">RJ641_028985</name>
</gene>
<feature type="region of interest" description="Disordered" evidence="1">
    <location>
        <begin position="64"/>
        <end position="96"/>
    </location>
</feature>
<feature type="compositionally biased region" description="Basic and acidic residues" evidence="1">
    <location>
        <begin position="553"/>
        <end position="566"/>
    </location>
</feature>